<dbReference type="RefSeq" id="WP_067190598.1">
    <property type="nucleotide sequence ID" value="NZ_SPKT01000025.1"/>
</dbReference>
<dbReference type="InterPro" id="IPR052169">
    <property type="entry name" value="CW_Biosynth-Accessory"/>
</dbReference>
<dbReference type="CDD" id="cd07381">
    <property type="entry name" value="MPP_CapA"/>
    <property type="match status" value="1"/>
</dbReference>
<keyword evidence="6" id="KW-1185">Reference proteome</keyword>
<gene>
    <name evidence="5" type="ORF">E4A49_10400</name>
</gene>
<comment type="caution">
    <text evidence="5">The sequence shown here is derived from an EMBL/GenBank/DDBJ whole genome shotgun (WGS) entry which is preliminary data.</text>
</comment>
<comment type="similarity">
    <text evidence="1">Belongs to the CapA family.</text>
</comment>
<protein>
    <submittedName>
        <fullName evidence="5">CapA family protein</fullName>
    </submittedName>
</protein>
<feature type="region of interest" description="Disordered" evidence="2">
    <location>
        <begin position="405"/>
        <end position="445"/>
    </location>
</feature>
<dbReference type="PANTHER" id="PTHR33393:SF13">
    <property type="entry name" value="PGA BIOSYNTHESIS PROTEIN CAPA"/>
    <property type="match status" value="1"/>
</dbReference>
<feature type="compositionally biased region" description="Low complexity" evidence="2">
    <location>
        <begin position="82"/>
        <end position="104"/>
    </location>
</feature>
<evidence type="ECO:0000313" key="5">
    <source>
        <dbReference type="EMBL" id="TFH98049.1"/>
    </source>
</evidence>
<organism evidence="5 6">
    <name type="scientific">Micrococcus lylae</name>
    <dbReference type="NCBI Taxonomy" id="1273"/>
    <lineage>
        <taxon>Bacteria</taxon>
        <taxon>Bacillati</taxon>
        <taxon>Actinomycetota</taxon>
        <taxon>Actinomycetes</taxon>
        <taxon>Micrococcales</taxon>
        <taxon>Micrococcaceae</taxon>
        <taxon>Micrococcus</taxon>
    </lineage>
</organism>
<dbReference type="Proteomes" id="UP000297477">
    <property type="component" value="Unassembled WGS sequence"/>
</dbReference>
<dbReference type="InterPro" id="IPR029052">
    <property type="entry name" value="Metallo-depent_PP-like"/>
</dbReference>
<feature type="signal peptide" evidence="3">
    <location>
        <begin position="1"/>
        <end position="27"/>
    </location>
</feature>
<evidence type="ECO:0000259" key="4">
    <source>
        <dbReference type="SMART" id="SM00854"/>
    </source>
</evidence>
<proteinExistence type="inferred from homology"/>
<evidence type="ECO:0000256" key="2">
    <source>
        <dbReference type="SAM" id="MobiDB-lite"/>
    </source>
</evidence>
<accession>A0ABY2JX95</accession>
<feature type="domain" description="Capsule synthesis protein CapA" evidence="4">
    <location>
        <begin position="107"/>
        <end position="350"/>
    </location>
</feature>
<dbReference type="SUPFAM" id="SSF56300">
    <property type="entry name" value="Metallo-dependent phosphatases"/>
    <property type="match status" value="1"/>
</dbReference>
<feature type="compositionally biased region" description="Polar residues" evidence="2">
    <location>
        <begin position="50"/>
        <end position="61"/>
    </location>
</feature>
<sequence length="445" mass="46352">MSRRGIAFTAAPLLLAGVLGGCSPDPAATPPSSGATSASESGSAAASETVPSRTHASTPSPSDVRPGSGSASTHSTPSTQNPSPTASGTSSGSSDAPPSTAPARTATISVSGDLLWHEPLWEAARTDDGFDFRTQLEGLTPALAKADLAVCHQEVPVARPGGPYSGYPTFRSPAETVDAVAAAGFDLCTTASNHTMDDGWDGLVRTRETLAAAGLGAVGTYTTRSEAQAPHLFTTDQGVKVAIVSQTYGLNGIPKAPGREWSVDLLDPDKAVADARRARAAGADIVIFHMHAGTEYEQEPDSNQRYMAAMVTASGEFDLVMGQHPHVVQPIEKVNGVWTVYSTGNLMAAQGRDTPQTDDGMLVDVSFRETPSGRFTIDRVQWAPTHISRPGEDADGIPRVRVIPDALPEASGSTRKALQDSAARTRSVVGAHPPEGLVERTEPLE</sequence>
<dbReference type="InterPro" id="IPR019079">
    <property type="entry name" value="Capsule_synth_CapA"/>
</dbReference>
<feature type="compositionally biased region" description="Low complexity" evidence="2">
    <location>
        <begin position="30"/>
        <end position="49"/>
    </location>
</feature>
<dbReference type="EMBL" id="SPKT01000025">
    <property type="protein sequence ID" value="TFH98049.1"/>
    <property type="molecule type" value="Genomic_DNA"/>
</dbReference>
<keyword evidence="3" id="KW-0732">Signal</keyword>
<name>A0ABY2JX95_9MICC</name>
<dbReference type="Gene3D" id="3.60.21.10">
    <property type="match status" value="1"/>
</dbReference>
<reference evidence="5 6" key="1">
    <citation type="submission" date="2019-03" db="EMBL/GenBank/DDBJ databases">
        <title>Reclassification of Micrococcus aloeverae and Micrococcus yunnanensis as later heterotypic synonyms of Micrococcus luteus.</title>
        <authorList>
            <person name="Huang C.-H."/>
        </authorList>
    </citation>
    <scope>NUCLEOTIDE SEQUENCE [LARGE SCALE GENOMIC DNA]</scope>
    <source>
        <strain evidence="5 6">BCRC 12151</strain>
    </source>
</reference>
<feature type="chain" id="PRO_5045227750" evidence="3">
    <location>
        <begin position="28"/>
        <end position="445"/>
    </location>
</feature>
<evidence type="ECO:0000313" key="6">
    <source>
        <dbReference type="Proteomes" id="UP000297477"/>
    </source>
</evidence>
<evidence type="ECO:0000256" key="3">
    <source>
        <dbReference type="SAM" id="SignalP"/>
    </source>
</evidence>
<feature type="region of interest" description="Disordered" evidence="2">
    <location>
        <begin position="17"/>
        <end position="104"/>
    </location>
</feature>
<dbReference type="SMART" id="SM00854">
    <property type="entry name" value="PGA_cap"/>
    <property type="match status" value="1"/>
</dbReference>
<feature type="compositionally biased region" description="Polar residues" evidence="2">
    <location>
        <begin position="69"/>
        <end position="81"/>
    </location>
</feature>
<evidence type="ECO:0000256" key="1">
    <source>
        <dbReference type="ARBA" id="ARBA00005662"/>
    </source>
</evidence>
<dbReference type="PANTHER" id="PTHR33393">
    <property type="entry name" value="POLYGLUTAMINE SYNTHESIS ACCESSORY PROTEIN RV0574C-RELATED"/>
    <property type="match status" value="1"/>
</dbReference>
<dbReference type="Pfam" id="PF09587">
    <property type="entry name" value="PGA_cap"/>
    <property type="match status" value="1"/>
</dbReference>
<dbReference type="PROSITE" id="PS51257">
    <property type="entry name" value="PROKAR_LIPOPROTEIN"/>
    <property type="match status" value="1"/>
</dbReference>